<protein>
    <submittedName>
        <fullName evidence="6">RpiR family transcriptional regulator</fullName>
    </submittedName>
</protein>
<dbReference type="PROSITE" id="PS51464">
    <property type="entry name" value="SIS"/>
    <property type="match status" value="1"/>
</dbReference>
<organism evidence="6 7">
    <name type="scientific">Amycolatopsis bartoniae</name>
    <dbReference type="NCBI Taxonomy" id="941986"/>
    <lineage>
        <taxon>Bacteria</taxon>
        <taxon>Bacillati</taxon>
        <taxon>Actinomycetota</taxon>
        <taxon>Actinomycetes</taxon>
        <taxon>Pseudonocardiales</taxon>
        <taxon>Pseudonocardiaceae</taxon>
        <taxon>Amycolatopsis</taxon>
    </lineage>
</organism>
<dbReference type="InterPro" id="IPR036388">
    <property type="entry name" value="WH-like_DNA-bd_sf"/>
</dbReference>
<dbReference type="GO" id="GO:1901135">
    <property type="term" value="P:carbohydrate derivative metabolic process"/>
    <property type="evidence" value="ECO:0007669"/>
    <property type="project" value="InterPro"/>
</dbReference>
<evidence type="ECO:0000259" key="4">
    <source>
        <dbReference type="PROSITE" id="PS51071"/>
    </source>
</evidence>
<dbReference type="Gene3D" id="3.40.50.10490">
    <property type="entry name" value="Glucose-6-phosphate isomerase like protein, domain 1"/>
    <property type="match status" value="1"/>
</dbReference>
<dbReference type="SUPFAM" id="SSF46689">
    <property type="entry name" value="Homeodomain-like"/>
    <property type="match status" value="1"/>
</dbReference>
<dbReference type="RefSeq" id="WP_145938445.1">
    <property type="nucleotide sequence ID" value="NZ_BNAV01000004.1"/>
</dbReference>
<dbReference type="PANTHER" id="PTHR30514">
    <property type="entry name" value="GLUCOKINASE"/>
    <property type="match status" value="1"/>
</dbReference>
<evidence type="ECO:0000256" key="3">
    <source>
        <dbReference type="ARBA" id="ARBA00023163"/>
    </source>
</evidence>
<evidence type="ECO:0000313" key="7">
    <source>
        <dbReference type="Proteomes" id="UP000658656"/>
    </source>
</evidence>
<dbReference type="InterPro" id="IPR009057">
    <property type="entry name" value="Homeodomain-like_sf"/>
</dbReference>
<dbReference type="InterPro" id="IPR000281">
    <property type="entry name" value="HTH_RpiR"/>
</dbReference>
<dbReference type="CDD" id="cd05013">
    <property type="entry name" value="SIS_RpiR"/>
    <property type="match status" value="1"/>
</dbReference>
<dbReference type="Pfam" id="PF01418">
    <property type="entry name" value="HTH_6"/>
    <property type="match status" value="1"/>
</dbReference>
<accession>A0A8H9IW02</accession>
<evidence type="ECO:0000256" key="2">
    <source>
        <dbReference type="ARBA" id="ARBA00023125"/>
    </source>
</evidence>
<dbReference type="PANTHER" id="PTHR30514:SF1">
    <property type="entry name" value="HTH-TYPE TRANSCRIPTIONAL REGULATOR HEXR-RELATED"/>
    <property type="match status" value="1"/>
</dbReference>
<dbReference type="Proteomes" id="UP000658656">
    <property type="component" value="Unassembled WGS sequence"/>
</dbReference>
<evidence type="ECO:0000313" key="6">
    <source>
        <dbReference type="EMBL" id="GHF59589.1"/>
    </source>
</evidence>
<dbReference type="PROSITE" id="PS51071">
    <property type="entry name" value="HTH_RPIR"/>
    <property type="match status" value="1"/>
</dbReference>
<keyword evidence="3" id="KW-0804">Transcription</keyword>
<dbReference type="Pfam" id="PF01380">
    <property type="entry name" value="SIS"/>
    <property type="match status" value="1"/>
</dbReference>
<dbReference type="GO" id="GO:0097367">
    <property type="term" value="F:carbohydrate derivative binding"/>
    <property type="evidence" value="ECO:0007669"/>
    <property type="project" value="InterPro"/>
</dbReference>
<dbReference type="InterPro" id="IPR047640">
    <property type="entry name" value="RpiR-like"/>
</dbReference>
<gene>
    <name evidence="6" type="ORF">GCM10017566_36460</name>
</gene>
<keyword evidence="7" id="KW-1185">Reference proteome</keyword>
<keyword evidence="2" id="KW-0238">DNA-binding</keyword>
<dbReference type="AlphaFoldDB" id="A0A8H9IW02"/>
<dbReference type="InterPro" id="IPR035472">
    <property type="entry name" value="RpiR-like_SIS"/>
</dbReference>
<reference evidence="6" key="2">
    <citation type="submission" date="2020-09" db="EMBL/GenBank/DDBJ databases">
        <authorList>
            <person name="Sun Q."/>
            <person name="Zhou Y."/>
        </authorList>
    </citation>
    <scope>NUCLEOTIDE SEQUENCE</scope>
    <source>
        <strain evidence="6">CGMCC 4.7679</strain>
    </source>
</reference>
<comment type="caution">
    <text evidence="6">The sequence shown here is derived from an EMBL/GenBank/DDBJ whole genome shotgun (WGS) entry which is preliminary data.</text>
</comment>
<evidence type="ECO:0000256" key="1">
    <source>
        <dbReference type="ARBA" id="ARBA00023015"/>
    </source>
</evidence>
<dbReference type="GO" id="GO:0003677">
    <property type="term" value="F:DNA binding"/>
    <property type="evidence" value="ECO:0007669"/>
    <property type="project" value="UniProtKB-KW"/>
</dbReference>
<reference evidence="6" key="1">
    <citation type="journal article" date="2014" name="Int. J. Syst. Evol. Microbiol.">
        <title>Complete genome sequence of Corynebacterium casei LMG S-19264T (=DSM 44701T), isolated from a smear-ripened cheese.</title>
        <authorList>
            <consortium name="US DOE Joint Genome Institute (JGI-PGF)"/>
            <person name="Walter F."/>
            <person name="Albersmeier A."/>
            <person name="Kalinowski J."/>
            <person name="Ruckert C."/>
        </authorList>
    </citation>
    <scope>NUCLEOTIDE SEQUENCE</scope>
    <source>
        <strain evidence="6">CGMCC 4.7679</strain>
    </source>
</reference>
<dbReference type="Gene3D" id="1.10.10.10">
    <property type="entry name" value="Winged helix-like DNA-binding domain superfamily/Winged helix DNA-binding domain"/>
    <property type="match status" value="1"/>
</dbReference>
<feature type="domain" description="HTH rpiR-type" evidence="4">
    <location>
        <begin position="19"/>
        <end position="95"/>
    </location>
</feature>
<proteinExistence type="predicted"/>
<keyword evidence="1" id="KW-0805">Transcription regulation</keyword>
<name>A0A8H9IW02_9PSEU</name>
<evidence type="ECO:0000259" key="5">
    <source>
        <dbReference type="PROSITE" id="PS51464"/>
    </source>
</evidence>
<dbReference type="GO" id="GO:0003700">
    <property type="term" value="F:DNA-binding transcription factor activity"/>
    <property type="evidence" value="ECO:0007669"/>
    <property type="project" value="InterPro"/>
</dbReference>
<sequence length="297" mass="30844">MTLSAPQDKKPEAEPRAGRDVLGQIRALVPSLRPADARVGEVILGRAQTLGYLSVTEVAAEAGVAESTVVRACQRMGFGGFQDVKRLVARGTQPAADLVYDDISAADDSSTVLEKVVASSAAVLSDCLATVDRAAFAAAARAIAGAGRLLLVGVGPSSPIAQDAAYRFRMLGLPADAPVDALTQHLAARHLGPRGVCVAISHTGATRETLAAMSAARESEASTIAITSFTKSPLTGLVDHPIIAGGRGTSYRVEAMASRLAHLAVVDALYVEVAFRGEERALVALDQHHQVAAEHQL</sequence>
<dbReference type="InterPro" id="IPR046348">
    <property type="entry name" value="SIS_dom_sf"/>
</dbReference>
<dbReference type="EMBL" id="BNAV01000004">
    <property type="protein sequence ID" value="GHF59589.1"/>
    <property type="molecule type" value="Genomic_DNA"/>
</dbReference>
<feature type="domain" description="SIS" evidence="5">
    <location>
        <begin position="139"/>
        <end position="279"/>
    </location>
</feature>
<dbReference type="OrthoDB" id="3770404at2"/>
<dbReference type="InterPro" id="IPR001347">
    <property type="entry name" value="SIS_dom"/>
</dbReference>
<dbReference type="SUPFAM" id="SSF53697">
    <property type="entry name" value="SIS domain"/>
    <property type="match status" value="1"/>
</dbReference>